<evidence type="ECO:0000256" key="1">
    <source>
        <dbReference type="PROSITE-ProRule" id="PRU00546"/>
    </source>
</evidence>
<dbReference type="KEGG" id="sufl:FIL70_08660"/>
<dbReference type="InterPro" id="IPR001305">
    <property type="entry name" value="HSP_DnaJ_Cys-rich_dom"/>
</dbReference>
<evidence type="ECO:0000256" key="2">
    <source>
        <dbReference type="SAM" id="MobiDB-lite"/>
    </source>
</evidence>
<keyword evidence="1" id="KW-0862">Zinc</keyword>
<keyword evidence="1" id="KW-0479">Metal-binding</keyword>
<dbReference type="GO" id="GO:0008270">
    <property type="term" value="F:zinc ion binding"/>
    <property type="evidence" value="ECO:0007669"/>
    <property type="project" value="UniProtKB-KW"/>
</dbReference>
<dbReference type="PROSITE" id="PS51188">
    <property type="entry name" value="ZF_CR"/>
    <property type="match status" value="1"/>
</dbReference>
<dbReference type="Pfam" id="PF00684">
    <property type="entry name" value="DnaJ_CXXCXGXG"/>
    <property type="match status" value="1"/>
</dbReference>
<feature type="domain" description="CR-type" evidence="3">
    <location>
        <begin position="379"/>
        <end position="459"/>
    </location>
</feature>
<dbReference type="InterPro" id="IPR036410">
    <property type="entry name" value="HSP_DnaJ_Cys-rich_dom_sf"/>
</dbReference>
<dbReference type="Proteomes" id="UP000311469">
    <property type="component" value="Chromosome cSF1"/>
</dbReference>
<organism evidence="4 5">
    <name type="scientific">Sphingobium fuliginis ATCC 27551</name>
    <dbReference type="NCBI Taxonomy" id="1208342"/>
    <lineage>
        <taxon>Bacteria</taxon>
        <taxon>Pseudomonadati</taxon>
        <taxon>Pseudomonadota</taxon>
        <taxon>Alphaproteobacteria</taxon>
        <taxon>Sphingomonadales</taxon>
        <taxon>Sphingomonadaceae</taxon>
        <taxon>Sphingobium</taxon>
    </lineage>
</organism>
<dbReference type="CDD" id="cd00085">
    <property type="entry name" value="HNHc"/>
    <property type="match status" value="1"/>
</dbReference>
<feature type="region of interest" description="Disordered" evidence="2">
    <location>
        <begin position="573"/>
        <end position="592"/>
    </location>
</feature>
<reference evidence="4 5" key="1">
    <citation type="submission" date="2019-06" db="EMBL/GenBank/DDBJ databases">
        <title>Genome organization and adaptive potential of archetypical organophosphate degarding Sphingobium fuliginis ATCC 27551.</title>
        <authorList>
            <person name="Sarwar A."/>
            <person name="Parthasarathy S."/>
            <person name="Singh C."/>
            <person name="Siddavattam D."/>
        </authorList>
    </citation>
    <scope>NUCLEOTIDE SEQUENCE [LARGE SCALE GENOMIC DNA]</scope>
    <source>
        <strain evidence="4 5">ATCC 27551</strain>
    </source>
</reference>
<dbReference type="Gene3D" id="6.20.20.10">
    <property type="match status" value="5"/>
</dbReference>
<feature type="zinc finger region" description="CR-type" evidence="1">
    <location>
        <begin position="379"/>
        <end position="459"/>
    </location>
</feature>
<dbReference type="GO" id="GO:0051082">
    <property type="term" value="F:unfolded protein binding"/>
    <property type="evidence" value="ECO:0007669"/>
    <property type="project" value="InterPro"/>
</dbReference>
<dbReference type="EMBL" id="CP041016">
    <property type="protein sequence ID" value="QDC37281.1"/>
    <property type="molecule type" value="Genomic_DNA"/>
</dbReference>
<dbReference type="AlphaFoldDB" id="A0A5B8CKC3"/>
<dbReference type="Gene3D" id="1.10.30.50">
    <property type="match status" value="1"/>
</dbReference>
<proteinExistence type="predicted"/>
<accession>A0A5B8CKC3</accession>
<keyword evidence="1" id="KW-0863">Zinc-finger</keyword>
<dbReference type="InterPro" id="IPR003615">
    <property type="entry name" value="HNH_nuc"/>
</dbReference>
<dbReference type="CDD" id="cd10719">
    <property type="entry name" value="DnaJ_zf"/>
    <property type="match status" value="2"/>
</dbReference>
<protein>
    <recommendedName>
        <fullName evidence="3">CR-type domain-containing protein</fullName>
    </recommendedName>
</protein>
<name>A0A5B8CKC3_SPHSA</name>
<evidence type="ECO:0000259" key="3">
    <source>
        <dbReference type="PROSITE" id="PS51188"/>
    </source>
</evidence>
<evidence type="ECO:0000313" key="5">
    <source>
        <dbReference type="Proteomes" id="UP000311469"/>
    </source>
</evidence>
<dbReference type="SUPFAM" id="SSF57938">
    <property type="entry name" value="DnaJ/Hsp40 cysteine-rich domain"/>
    <property type="match status" value="2"/>
</dbReference>
<sequence>MTSVMALAVSSWSGRNIGRSLAAFSVLESVPNFLRVRLGKPCTRFAPVVTAQSVGAEISCWPGRIISFPTRWSLGLRQMVCRKRMTKSTDLISEYEAASITCMSPDLLRWFTSHAPKSGIKRKLKAGRKDGDRIFYDREEVLSFDAWLKQPWPRKDGKRPRIPSKIRAEIKVEANGACAICHGHKDTCEAAHLDPVAKSDNNHPENLLWLCSNHHTAYDAGLFGPNEDEADFVASFKAVLRRYKIMQWRMQAELSVKAIAILENCDLLKKQLEIAKTKAQVEAVEAVAEKIFATIPTIAPVSKADPRYQSFRSVSDDLKALSKSKKPLAERLRRASRVRQKFVAALGMVACPLCEASGKYDGNDCPICQGDREIEERDASRVDLSQYAKVDCPLCRGSGKHDGDDCPICGGEGGMERRHADWVDIRDYQKVECPVCSGTGVLRGDPCRACGGEGDMDRRHADQLDVASFDIVECPVCEGSGRHDHSDCPACGGEGELEKSSADEIDIADYRQVKCPVCKGNGRLRGNDCPACNGERRFDGRYLDHIDVRDYDLVSCPVCKDDPNRRDECRACGGEGEMERRHARDTDPRDYR</sequence>
<feature type="compositionally biased region" description="Basic and acidic residues" evidence="2">
    <location>
        <begin position="577"/>
        <end position="592"/>
    </location>
</feature>
<dbReference type="Pfam" id="PF13391">
    <property type="entry name" value="HNH_2"/>
    <property type="match status" value="1"/>
</dbReference>
<gene>
    <name evidence="4" type="ORF">FIL70_08660</name>
</gene>
<dbReference type="GO" id="GO:0031072">
    <property type="term" value="F:heat shock protein binding"/>
    <property type="evidence" value="ECO:0007669"/>
    <property type="project" value="InterPro"/>
</dbReference>
<dbReference type="SMART" id="SM00507">
    <property type="entry name" value="HNHc"/>
    <property type="match status" value="1"/>
</dbReference>
<evidence type="ECO:0000313" key="4">
    <source>
        <dbReference type="EMBL" id="QDC37281.1"/>
    </source>
</evidence>